<dbReference type="AlphaFoldDB" id="A0A835XMD9"/>
<proteinExistence type="inferred from homology"/>
<sequence length="391" mass="38178">MQQVAARARANSVQRFARAAEPTAEEPGCGQQQEAWVVVRRLGAAGEAAGAGAAAARAGEGLGPGGTGGGAAPGPKPGGLSALPPRWHPFHLSEPAQAQPPRPNRWQRPGLQRLRQGAAGGLRWASGGLHWASAALRGPLRGPLLGLAVAAGAVAAVRTAGALVCLAALYARVRVQMASLDLAAEELGGAGADAGAAMTERLQELRQWAADVAARWVPWAQEGDGEIGDWTFLSEEEAGGTSPSSPSRSPTSLLRSAPGDRGGGGGGGEGDGGGGALWGWRLVNLAAALPLSQPLPGWVNNNRSLTSAAPATHTVAVNDTPSTLAPTAADSAAAAAAGAATAAATAAASAAAAAGSAAAAGAVALGSWCAGAGRAVVAAAAGEASVGALWS</sequence>
<feature type="region of interest" description="Disordered" evidence="3">
    <location>
        <begin position="236"/>
        <end position="273"/>
    </location>
</feature>
<feature type="compositionally biased region" description="Low complexity" evidence="3">
    <location>
        <begin position="239"/>
        <end position="259"/>
    </location>
</feature>
<dbReference type="InterPro" id="IPR000104">
    <property type="entry name" value="Antifreeze_1"/>
</dbReference>
<feature type="compositionally biased region" description="Gly residues" evidence="3">
    <location>
        <begin position="260"/>
        <end position="273"/>
    </location>
</feature>
<accession>A0A835XMD9</accession>
<evidence type="ECO:0000313" key="4">
    <source>
        <dbReference type="EMBL" id="KAG2485438.1"/>
    </source>
</evidence>
<organism evidence="4 5">
    <name type="scientific">Edaphochlamys debaryana</name>
    <dbReference type="NCBI Taxonomy" id="47281"/>
    <lineage>
        <taxon>Eukaryota</taxon>
        <taxon>Viridiplantae</taxon>
        <taxon>Chlorophyta</taxon>
        <taxon>core chlorophytes</taxon>
        <taxon>Chlorophyceae</taxon>
        <taxon>CS clade</taxon>
        <taxon>Chlamydomonadales</taxon>
        <taxon>Chlamydomonadales incertae sedis</taxon>
        <taxon>Edaphochlamys</taxon>
    </lineage>
</organism>
<dbReference type="Proteomes" id="UP000612055">
    <property type="component" value="Unassembled WGS sequence"/>
</dbReference>
<protein>
    <submittedName>
        <fullName evidence="4">Uncharacterized protein</fullName>
    </submittedName>
</protein>
<evidence type="ECO:0000256" key="3">
    <source>
        <dbReference type="SAM" id="MobiDB-lite"/>
    </source>
</evidence>
<dbReference type="EMBL" id="JAEHOE010000129">
    <property type="protein sequence ID" value="KAG2485438.1"/>
    <property type="molecule type" value="Genomic_DNA"/>
</dbReference>
<feature type="region of interest" description="Disordered" evidence="3">
    <location>
        <begin position="1"/>
        <end position="31"/>
    </location>
</feature>
<comment type="caution">
    <text evidence="4">The sequence shown here is derived from an EMBL/GenBank/DDBJ whole genome shotgun (WGS) entry which is preliminary data.</text>
</comment>
<feature type="compositionally biased region" description="Gly residues" evidence="3">
    <location>
        <begin position="60"/>
        <end position="72"/>
    </location>
</feature>
<evidence type="ECO:0000256" key="1">
    <source>
        <dbReference type="ARBA" id="ARBA00006358"/>
    </source>
</evidence>
<name>A0A835XMD9_9CHLO</name>
<reference evidence="4" key="1">
    <citation type="journal article" date="2020" name="bioRxiv">
        <title>Comparative genomics of Chlamydomonas.</title>
        <authorList>
            <person name="Craig R.J."/>
            <person name="Hasan A.R."/>
            <person name="Ness R.W."/>
            <person name="Keightley P.D."/>
        </authorList>
    </citation>
    <scope>NUCLEOTIDE SEQUENCE</scope>
    <source>
        <strain evidence="4">CCAP 11/70</strain>
    </source>
</reference>
<dbReference type="PRINTS" id="PR00308">
    <property type="entry name" value="ANTIFREEZEI"/>
</dbReference>
<comment type="similarity">
    <text evidence="1">Belongs to the type-I AFP family.</text>
</comment>
<evidence type="ECO:0000313" key="5">
    <source>
        <dbReference type="Proteomes" id="UP000612055"/>
    </source>
</evidence>
<feature type="region of interest" description="Disordered" evidence="3">
    <location>
        <begin position="60"/>
        <end position="108"/>
    </location>
</feature>
<keyword evidence="5" id="KW-1185">Reference proteome</keyword>
<gene>
    <name evidence="4" type="ORF">HYH03_015817</name>
</gene>
<keyword evidence="2" id="KW-0047">Antifreeze protein</keyword>
<evidence type="ECO:0000256" key="2">
    <source>
        <dbReference type="ARBA" id="ARBA00023076"/>
    </source>
</evidence>
<dbReference type="GO" id="GO:0016172">
    <property type="term" value="F:antifreeze activity"/>
    <property type="evidence" value="ECO:0007669"/>
    <property type="project" value="InterPro"/>
</dbReference>